<sequence>MKNLMEKKRHSLLSSTIDQRNTLIVFDERVQDLDILYNALLPGTVAHTLDAQTDAITTISRLLSETGATKLAIAAHGEPGTIFLGKNPLNSQQLAAYSRLLMEWGVKEIALYSCQVAQGNVGKQFIHQLSELTGAVIAASATKTGSKELGGNWLLEMTTGEIPESLAFERSHLEIYQGILDRFDPFITYDTGVNPIAVTLGDFNGDGFLDIATAKNNENVSLLLNNGDGTFGTPNFTFLSIGGTNPFAIAAGDFNDDGDLDLVTANRNNNSVSVLIGNGNGGFTATNFAAGSNPIDVTVGDFNNDGNLDIATVKDAASEVSLLLGNGNGNGTFGGASLFNLNIGGTDPFAIAAGDFNNDGNLDLVTANRNNNSVSVLIGNGSGGFTPTNFNAGTNPIDVTVGDFDNDGNLDIATAKDNGNVSVLFGNGGGVFGGIIFLNTTGTPSSIGVGDFNNDGNLDIVTTSNSNNNVSLLLGNGDRTFESAATFAVDSGPNSIAVGDLTNNTLSDVVTVSQGQNTASVLINDNPADLLNTPFIRFQNTNQPGTYLFVNQVEAAAIRNNPGLRQFVEEGVAFQVAQQKTDPLQQGFFRFQNTSLPGTYLFANEGEAAAIRSNPNLSNFVEEGLAFYAYGPGTGNGTADFTRFQSVGVPGTYLFTAPG</sequence>
<gene>
    <name evidence="3" type="ORF">IQ217_17595</name>
</gene>
<dbReference type="RefSeq" id="WP_194021086.1">
    <property type="nucleotide sequence ID" value="NZ_JADEVV010000074.1"/>
</dbReference>
<feature type="non-terminal residue" evidence="3">
    <location>
        <position position="659"/>
    </location>
</feature>
<dbReference type="PANTHER" id="PTHR46580:SF2">
    <property type="entry name" value="MAM DOMAIN-CONTAINING PROTEIN"/>
    <property type="match status" value="1"/>
</dbReference>
<dbReference type="SUPFAM" id="SSF69318">
    <property type="entry name" value="Integrin alpha N-terminal domain"/>
    <property type="match status" value="2"/>
</dbReference>
<evidence type="ECO:0000313" key="4">
    <source>
        <dbReference type="Proteomes" id="UP000658720"/>
    </source>
</evidence>
<name>A0ABR9VW77_9SYNC</name>
<feature type="domain" description="DUF4347" evidence="2">
    <location>
        <begin position="23"/>
        <end position="180"/>
    </location>
</feature>
<dbReference type="Pfam" id="PF14252">
    <property type="entry name" value="DUF4347"/>
    <property type="match status" value="1"/>
</dbReference>
<dbReference type="InterPro" id="IPR028994">
    <property type="entry name" value="Integrin_alpha_N"/>
</dbReference>
<dbReference type="EMBL" id="JADEVV010000074">
    <property type="protein sequence ID" value="MBE9255614.1"/>
    <property type="molecule type" value="Genomic_DNA"/>
</dbReference>
<accession>A0ABR9VW77</accession>
<dbReference type="InterPro" id="IPR013517">
    <property type="entry name" value="FG-GAP"/>
</dbReference>
<dbReference type="InterPro" id="IPR025592">
    <property type="entry name" value="DUF4347"/>
</dbReference>
<keyword evidence="4" id="KW-1185">Reference proteome</keyword>
<keyword evidence="1" id="KW-0732">Signal</keyword>
<evidence type="ECO:0000259" key="2">
    <source>
        <dbReference type="Pfam" id="PF14252"/>
    </source>
</evidence>
<comment type="caution">
    <text evidence="3">The sequence shown here is derived from an EMBL/GenBank/DDBJ whole genome shotgun (WGS) entry which is preliminary data.</text>
</comment>
<proteinExistence type="predicted"/>
<dbReference type="Gene3D" id="2.30.30.100">
    <property type="match status" value="3"/>
</dbReference>
<dbReference type="PANTHER" id="PTHR46580">
    <property type="entry name" value="SENSOR KINASE-RELATED"/>
    <property type="match status" value="1"/>
</dbReference>
<organism evidence="3 4">
    <name type="scientific">Synechocystis salina LEGE 00031</name>
    <dbReference type="NCBI Taxonomy" id="1828736"/>
    <lineage>
        <taxon>Bacteria</taxon>
        <taxon>Bacillati</taxon>
        <taxon>Cyanobacteriota</taxon>
        <taxon>Cyanophyceae</taxon>
        <taxon>Synechococcales</taxon>
        <taxon>Merismopediaceae</taxon>
        <taxon>Synechocystis</taxon>
    </lineage>
</organism>
<dbReference type="Proteomes" id="UP000658720">
    <property type="component" value="Unassembled WGS sequence"/>
</dbReference>
<reference evidence="3 4" key="1">
    <citation type="submission" date="2020-10" db="EMBL/GenBank/DDBJ databases">
        <authorList>
            <person name="Castelo-Branco R."/>
            <person name="Eusebio N."/>
            <person name="Adriana R."/>
            <person name="Vieira A."/>
            <person name="Brugerolle De Fraissinette N."/>
            <person name="Rezende De Castro R."/>
            <person name="Schneider M.P."/>
            <person name="Vasconcelos V."/>
            <person name="Leao P.N."/>
        </authorList>
    </citation>
    <scope>NUCLEOTIDE SEQUENCE [LARGE SCALE GENOMIC DNA]</scope>
    <source>
        <strain evidence="3 4">LEGE 00031</strain>
    </source>
</reference>
<protein>
    <submittedName>
        <fullName evidence="3">VCBS repeat-containing protein</fullName>
    </submittedName>
</protein>
<evidence type="ECO:0000256" key="1">
    <source>
        <dbReference type="ARBA" id="ARBA00022729"/>
    </source>
</evidence>
<dbReference type="Pfam" id="PF13517">
    <property type="entry name" value="FG-GAP_3"/>
    <property type="match status" value="3"/>
</dbReference>
<evidence type="ECO:0000313" key="3">
    <source>
        <dbReference type="EMBL" id="MBE9255614.1"/>
    </source>
</evidence>